<dbReference type="PANTHER" id="PTHR30026:SF20">
    <property type="entry name" value="OUTER MEMBRANE PROTEIN TOLC"/>
    <property type="match status" value="1"/>
</dbReference>
<comment type="caution">
    <text evidence="10">The sequence shown here is derived from an EMBL/GenBank/DDBJ whole genome shotgun (WGS) entry which is preliminary data.</text>
</comment>
<name>A0A6M1T7Q9_9BACT</name>
<evidence type="ECO:0000313" key="10">
    <source>
        <dbReference type="EMBL" id="NGP87164.1"/>
    </source>
</evidence>
<feature type="coiled-coil region" evidence="8">
    <location>
        <begin position="220"/>
        <end position="247"/>
    </location>
</feature>
<proteinExistence type="inferred from homology"/>
<dbReference type="PANTHER" id="PTHR30026">
    <property type="entry name" value="OUTER MEMBRANE PROTEIN TOLC"/>
    <property type="match status" value="1"/>
</dbReference>
<evidence type="ECO:0000256" key="9">
    <source>
        <dbReference type="SAM" id="SignalP"/>
    </source>
</evidence>
<evidence type="ECO:0000256" key="3">
    <source>
        <dbReference type="ARBA" id="ARBA00022448"/>
    </source>
</evidence>
<keyword evidence="9" id="KW-0732">Signal</keyword>
<evidence type="ECO:0000256" key="4">
    <source>
        <dbReference type="ARBA" id="ARBA00022452"/>
    </source>
</evidence>
<feature type="signal peptide" evidence="9">
    <location>
        <begin position="1"/>
        <end position="25"/>
    </location>
</feature>
<dbReference type="GO" id="GO:1990281">
    <property type="term" value="C:efflux pump complex"/>
    <property type="evidence" value="ECO:0007669"/>
    <property type="project" value="TreeGrafter"/>
</dbReference>
<organism evidence="10 11">
    <name type="scientific">Fodinibius halophilus</name>
    <dbReference type="NCBI Taxonomy" id="1736908"/>
    <lineage>
        <taxon>Bacteria</taxon>
        <taxon>Pseudomonadati</taxon>
        <taxon>Balneolota</taxon>
        <taxon>Balneolia</taxon>
        <taxon>Balneolales</taxon>
        <taxon>Balneolaceae</taxon>
        <taxon>Fodinibius</taxon>
    </lineage>
</organism>
<keyword evidence="8" id="KW-0175">Coiled coil</keyword>
<keyword evidence="6" id="KW-0472">Membrane</keyword>
<evidence type="ECO:0000256" key="7">
    <source>
        <dbReference type="ARBA" id="ARBA00023237"/>
    </source>
</evidence>
<dbReference type="Pfam" id="PF02321">
    <property type="entry name" value="OEP"/>
    <property type="match status" value="1"/>
</dbReference>
<keyword evidence="5" id="KW-0812">Transmembrane</keyword>
<comment type="subcellular location">
    <subcellularLocation>
        <location evidence="1">Cell outer membrane</location>
    </subcellularLocation>
</comment>
<dbReference type="InterPro" id="IPR051906">
    <property type="entry name" value="TolC-like"/>
</dbReference>
<dbReference type="GO" id="GO:0009279">
    <property type="term" value="C:cell outer membrane"/>
    <property type="evidence" value="ECO:0007669"/>
    <property type="project" value="UniProtKB-SubCell"/>
</dbReference>
<protein>
    <submittedName>
        <fullName evidence="10">TolC family protein</fullName>
    </submittedName>
</protein>
<dbReference type="GO" id="GO:0015288">
    <property type="term" value="F:porin activity"/>
    <property type="evidence" value="ECO:0007669"/>
    <property type="project" value="TreeGrafter"/>
</dbReference>
<dbReference type="AlphaFoldDB" id="A0A6M1T7Q9"/>
<dbReference type="InterPro" id="IPR003423">
    <property type="entry name" value="OMP_efflux"/>
</dbReference>
<comment type="similarity">
    <text evidence="2">Belongs to the outer membrane factor (OMF) (TC 1.B.17) family.</text>
</comment>
<feature type="coiled-coil region" evidence="8">
    <location>
        <begin position="378"/>
        <end position="405"/>
    </location>
</feature>
<evidence type="ECO:0000256" key="5">
    <source>
        <dbReference type="ARBA" id="ARBA00022692"/>
    </source>
</evidence>
<reference evidence="10 11" key="1">
    <citation type="submission" date="2020-02" db="EMBL/GenBank/DDBJ databases">
        <title>Aliifodinibius halophilus 2W32, complete genome.</title>
        <authorList>
            <person name="Li Y."/>
            <person name="Wu S."/>
        </authorList>
    </citation>
    <scope>NUCLEOTIDE SEQUENCE [LARGE SCALE GENOMIC DNA]</scope>
    <source>
        <strain evidence="10 11">2W32</strain>
    </source>
</reference>
<gene>
    <name evidence="10" type="ORF">G3569_02255</name>
</gene>
<keyword evidence="11" id="KW-1185">Reference proteome</keyword>
<dbReference type="SUPFAM" id="SSF56954">
    <property type="entry name" value="Outer membrane efflux proteins (OEP)"/>
    <property type="match status" value="1"/>
</dbReference>
<keyword evidence="3" id="KW-0813">Transport</keyword>
<dbReference type="GO" id="GO:0015562">
    <property type="term" value="F:efflux transmembrane transporter activity"/>
    <property type="evidence" value="ECO:0007669"/>
    <property type="project" value="InterPro"/>
</dbReference>
<evidence type="ECO:0000313" key="11">
    <source>
        <dbReference type="Proteomes" id="UP000479132"/>
    </source>
</evidence>
<sequence length="469" mass="53227">METKKTYIVYLVILILTALSATSQAQNLAVHGELKQLVHDAVESSQAVQMKENEANIAENNRKKAYQTYLPTLDITGSFTHLNEEIRFPDNLETLLVGTQKLLIKEQMGLGFNTPLPPSVPVKEVAPIQEQDIFKATLQADMVVFSGLKVPFLAKAAEHQRNAYHALSNAKKSAVIRQTLQAYQSLALIRESEKVLDKSQTRLNEQKRYVNKAIENGLTTDLAKSRIQLAEQKLEEKNIELDTKRELVLSLLQQLTGNNKTQLEQLNPRLEEWSVGRLQLSAKHRPELQALQEAQRATEFKKKSVYSNFLPKVKIFGRKELYEDDLSILDPKWMVGVGLQWNIFDGLKRSRDLQNAKIEVLNSRLKKDLVSEKLELNLTKESLALSKAKQKMQVAQKQLHTSKKTYTINRKQYKVGLSSQKDFLDAESDLQKAELGYSQSLFNHNMAVVNYLVAGGKLNSLFGINNDRN</sequence>
<evidence type="ECO:0000256" key="2">
    <source>
        <dbReference type="ARBA" id="ARBA00007613"/>
    </source>
</evidence>
<accession>A0A6M1T7Q9</accession>
<keyword evidence="4" id="KW-1134">Transmembrane beta strand</keyword>
<dbReference type="EMBL" id="JAALLS010000002">
    <property type="protein sequence ID" value="NGP87164.1"/>
    <property type="molecule type" value="Genomic_DNA"/>
</dbReference>
<dbReference type="RefSeq" id="WP_165265668.1">
    <property type="nucleotide sequence ID" value="NZ_JAALLS010000002.1"/>
</dbReference>
<evidence type="ECO:0000256" key="1">
    <source>
        <dbReference type="ARBA" id="ARBA00004442"/>
    </source>
</evidence>
<feature type="chain" id="PRO_5027066349" evidence="9">
    <location>
        <begin position="26"/>
        <end position="469"/>
    </location>
</feature>
<keyword evidence="7" id="KW-0998">Cell outer membrane</keyword>
<dbReference type="Gene3D" id="1.20.1600.10">
    <property type="entry name" value="Outer membrane efflux proteins (OEP)"/>
    <property type="match status" value="1"/>
</dbReference>
<evidence type="ECO:0000256" key="6">
    <source>
        <dbReference type="ARBA" id="ARBA00023136"/>
    </source>
</evidence>
<dbReference type="Proteomes" id="UP000479132">
    <property type="component" value="Unassembled WGS sequence"/>
</dbReference>
<evidence type="ECO:0000256" key="8">
    <source>
        <dbReference type="SAM" id="Coils"/>
    </source>
</evidence>